<accession>A0A9W8VKX8</accession>
<protein>
    <recommendedName>
        <fullName evidence="1">F-box domain-containing protein</fullName>
    </recommendedName>
</protein>
<name>A0A9W8VKX8_9HYPO</name>
<feature type="domain" description="F-box" evidence="1">
    <location>
        <begin position="7"/>
        <end position="52"/>
    </location>
</feature>
<dbReference type="OrthoDB" id="5078891at2759"/>
<dbReference type="InterPro" id="IPR001810">
    <property type="entry name" value="F-box_dom"/>
</dbReference>
<dbReference type="PROSITE" id="PS50181">
    <property type="entry name" value="FBOX"/>
    <property type="match status" value="1"/>
</dbReference>
<organism evidence="2 3">
    <name type="scientific">Fusarium torreyae</name>
    <dbReference type="NCBI Taxonomy" id="1237075"/>
    <lineage>
        <taxon>Eukaryota</taxon>
        <taxon>Fungi</taxon>
        <taxon>Dikarya</taxon>
        <taxon>Ascomycota</taxon>
        <taxon>Pezizomycotina</taxon>
        <taxon>Sordariomycetes</taxon>
        <taxon>Hypocreomycetidae</taxon>
        <taxon>Hypocreales</taxon>
        <taxon>Nectriaceae</taxon>
        <taxon>Fusarium</taxon>
    </lineage>
</organism>
<evidence type="ECO:0000259" key="1">
    <source>
        <dbReference type="PROSITE" id="PS50181"/>
    </source>
</evidence>
<keyword evidence="3" id="KW-1185">Reference proteome</keyword>
<dbReference type="AlphaFoldDB" id="A0A9W8VKX8"/>
<evidence type="ECO:0000313" key="3">
    <source>
        <dbReference type="Proteomes" id="UP001152049"/>
    </source>
</evidence>
<reference evidence="2" key="1">
    <citation type="submission" date="2022-09" db="EMBL/GenBank/DDBJ databases">
        <title>Fusarium specimens isolated from Avocado Roots.</title>
        <authorList>
            <person name="Stajich J."/>
            <person name="Roper C."/>
            <person name="Heimlech-Rivalta G."/>
        </authorList>
    </citation>
    <scope>NUCLEOTIDE SEQUENCE</scope>
    <source>
        <strain evidence="2">CF00136</strain>
    </source>
</reference>
<dbReference type="InterPro" id="IPR036047">
    <property type="entry name" value="F-box-like_dom_sf"/>
</dbReference>
<dbReference type="EMBL" id="JAOQAZ010000004">
    <property type="protein sequence ID" value="KAJ4267200.1"/>
    <property type="molecule type" value="Genomic_DNA"/>
</dbReference>
<sequence length="381" mass="43523">MTDFNAPPTLAAMPTEILCMIGSNLSGNELGSIARASRRFRQIFITRVFENIKFSGNMGRLTEQLASLLYGSSVPVMTLIKPFIKYATFQIQGVTAPDDAIPSQVSKAGLTLISIFLRTMPQLKGAVFDLHLPHTQQVQFSRQLREAPRLYGPPSLRFLNSVEISGLNAILRNYNTAPGAVQIPAWHGTRSYKAVRDRCPTLKALHLSRGYERKHRLFRSMDHKILELINRDFNQLESLVLHEATSAHEELYRGQFKTPKHFLELNRMIDRLIVSLNAMPQLRRFAFTMWYKRLDKRLIRADWSRQAGREPLVDADLEDYYSALINHISKAVPRLEELCITVQDPVFYSGKRINGQSDMMVEVGSFEHASEKYRFPSVLIV</sequence>
<comment type="caution">
    <text evidence="2">The sequence shown here is derived from an EMBL/GenBank/DDBJ whole genome shotgun (WGS) entry which is preliminary data.</text>
</comment>
<gene>
    <name evidence="2" type="ORF">NW762_003301</name>
</gene>
<proteinExistence type="predicted"/>
<dbReference type="Proteomes" id="UP001152049">
    <property type="component" value="Unassembled WGS sequence"/>
</dbReference>
<evidence type="ECO:0000313" key="2">
    <source>
        <dbReference type="EMBL" id="KAJ4267200.1"/>
    </source>
</evidence>
<dbReference type="SUPFAM" id="SSF81383">
    <property type="entry name" value="F-box domain"/>
    <property type="match status" value="1"/>
</dbReference>
<dbReference type="CDD" id="cd09917">
    <property type="entry name" value="F-box_SF"/>
    <property type="match status" value="1"/>
</dbReference>